<comment type="caution">
    <text evidence="1">The sequence shown here is derived from an EMBL/GenBank/DDBJ whole genome shotgun (WGS) entry which is preliminary data.</text>
</comment>
<organism evidence="1 2">
    <name type="scientific">Pseudomonas amygdali pv. lachrymans</name>
    <name type="common">Pseudomonas syringae pv. lachrymans</name>
    <dbReference type="NCBI Taxonomy" id="53707"/>
    <lineage>
        <taxon>Bacteria</taxon>
        <taxon>Pseudomonadati</taxon>
        <taxon>Pseudomonadota</taxon>
        <taxon>Gammaproteobacteria</taxon>
        <taxon>Pseudomonadales</taxon>
        <taxon>Pseudomonadaceae</taxon>
        <taxon>Pseudomonas</taxon>
        <taxon>Pseudomonas amygdali</taxon>
    </lineage>
</organism>
<sequence length="82" mass="9177">MIKNVLFPKTREEKILSAQYFSKTAKTTMPAEPVAAVKPKLSDDEIQVYVDLLLESSKPTEPVDHTKEILLKKYPKTTVAGS</sequence>
<dbReference type="AlphaFoldDB" id="A0A0N8RUC5"/>
<reference evidence="1 2" key="1">
    <citation type="submission" date="2015-09" db="EMBL/GenBank/DDBJ databases">
        <title>Genome announcement of multiple Pseudomonas syringae strains.</title>
        <authorList>
            <person name="Thakur S."/>
            <person name="Wang P.W."/>
            <person name="Gong Y."/>
            <person name="Weir B.S."/>
            <person name="Guttman D.S."/>
        </authorList>
    </citation>
    <scope>NUCLEOTIDE SEQUENCE [LARGE SCALE GENOMIC DNA]</scope>
    <source>
        <strain evidence="1 2">ICMP3507</strain>
    </source>
</reference>
<proteinExistence type="predicted"/>
<gene>
    <name evidence="1" type="ORF">ALO35_200178</name>
</gene>
<accession>A0A0N8RUC5</accession>
<evidence type="ECO:0000313" key="1">
    <source>
        <dbReference type="EMBL" id="KPX62007.1"/>
    </source>
</evidence>
<dbReference type="Proteomes" id="UP000050265">
    <property type="component" value="Unassembled WGS sequence"/>
</dbReference>
<protein>
    <submittedName>
        <fullName evidence="1">Uncharacterized protein</fullName>
    </submittedName>
</protein>
<dbReference type="EMBL" id="LJQP01000345">
    <property type="protein sequence ID" value="KPX62007.1"/>
    <property type="molecule type" value="Genomic_DNA"/>
</dbReference>
<dbReference type="PATRIC" id="fig|53707.9.peg.3081"/>
<evidence type="ECO:0000313" key="2">
    <source>
        <dbReference type="Proteomes" id="UP000050265"/>
    </source>
</evidence>
<name>A0A0N8RUC5_PSEAV</name>